<keyword evidence="3" id="KW-1185">Reference proteome</keyword>
<dbReference type="PATRIC" id="fig|1346791.3.peg.4469"/>
<dbReference type="eggNOG" id="ENOG503255I">
    <property type="taxonomic scope" value="Bacteria"/>
</dbReference>
<dbReference type="AlphaFoldDB" id="T0IYS1"/>
<organism evidence="2 3">
    <name type="scientific">Sphingobium ummariense RL-3</name>
    <dbReference type="NCBI Taxonomy" id="1346791"/>
    <lineage>
        <taxon>Bacteria</taxon>
        <taxon>Pseudomonadati</taxon>
        <taxon>Pseudomonadota</taxon>
        <taxon>Alphaproteobacteria</taxon>
        <taxon>Sphingomonadales</taxon>
        <taxon>Sphingomonadaceae</taxon>
        <taxon>Sphingobium</taxon>
    </lineage>
</organism>
<dbReference type="EMBL" id="AUWY01000136">
    <property type="protein sequence ID" value="EQB29677.1"/>
    <property type="molecule type" value="Genomic_DNA"/>
</dbReference>
<name>T0IYS1_9SPHN</name>
<protein>
    <submittedName>
        <fullName evidence="2">Uncharacterized protein</fullName>
    </submittedName>
</protein>
<dbReference type="SUPFAM" id="SSF50939">
    <property type="entry name" value="Sialidases"/>
    <property type="match status" value="1"/>
</dbReference>
<gene>
    <name evidence="2" type="ORF">M529_23145</name>
</gene>
<feature type="signal peptide" evidence="1">
    <location>
        <begin position="1"/>
        <end position="23"/>
    </location>
</feature>
<dbReference type="OrthoDB" id="568945at2"/>
<sequence length="414" mass="45638">MKRREFLAAVALTSVLPFHAAFAQRTVQPQVVGTPFRRRWPDAPYARNIWTMEVFEDRLFLGAGNSANGGPSSNSGPVPVISYDGQAFAEEYTVNEEQITHFYPTGGSLIVPGHDSRDDWSYGNLYRRADGRWTKLRTVPHGIHVYDIRAYAGRLVAVGGAFDQSISAWISDDDAATWKPAALLPNPALAPSFSPAGRNATVLGHQTVVVGRFWTLLEIGDALYASTTAPLRVGEGEDGLRMATLFRFDSARNGFQPVAFGMPALFPGVPADGTRTGLVERWARIGQETVYIGGWQHNDHQWLPIGLFAATSPEKARRLALPADEQPWDILVRDGRLYCLSARREAPDRFRISVTRFERDLGKGKLLLSFDAPTFARSFAVFRGRFYFGLGTETDMGVPLSDASGTLLSTPFIP</sequence>
<feature type="chain" id="PRO_5004564785" evidence="1">
    <location>
        <begin position="24"/>
        <end position="414"/>
    </location>
</feature>
<dbReference type="Proteomes" id="UP000015523">
    <property type="component" value="Unassembled WGS sequence"/>
</dbReference>
<evidence type="ECO:0000313" key="2">
    <source>
        <dbReference type="EMBL" id="EQB29677.1"/>
    </source>
</evidence>
<dbReference type="RefSeq" id="WP_021320075.1">
    <property type="nucleotide sequence ID" value="NZ_AUWY01000136.1"/>
</dbReference>
<proteinExistence type="predicted"/>
<dbReference type="InterPro" id="IPR036278">
    <property type="entry name" value="Sialidase_sf"/>
</dbReference>
<keyword evidence="1" id="KW-0732">Signal</keyword>
<accession>T0IYS1</accession>
<comment type="caution">
    <text evidence="2">The sequence shown here is derived from an EMBL/GenBank/DDBJ whole genome shotgun (WGS) entry which is preliminary data.</text>
</comment>
<evidence type="ECO:0000256" key="1">
    <source>
        <dbReference type="SAM" id="SignalP"/>
    </source>
</evidence>
<evidence type="ECO:0000313" key="3">
    <source>
        <dbReference type="Proteomes" id="UP000015523"/>
    </source>
</evidence>
<reference evidence="2 3" key="1">
    <citation type="journal article" date="2013" name="Genome Announc.">
        <title>Draft Genome Sequence of Sphingobium ummariense Strain RL-3, a Hexachlorocyclohexane-Degrading Bacterium.</title>
        <authorList>
            <person name="Kohli P."/>
            <person name="Dua A."/>
            <person name="Sangwan N."/>
            <person name="Oldach P."/>
            <person name="Khurana J.P."/>
            <person name="Lal R."/>
        </authorList>
    </citation>
    <scope>NUCLEOTIDE SEQUENCE [LARGE SCALE GENOMIC DNA]</scope>
    <source>
        <strain evidence="2 3">RL-3</strain>
    </source>
</reference>
<dbReference type="STRING" id="1346791.M529_23145"/>